<dbReference type="AlphaFoldDB" id="M1DU99"/>
<dbReference type="Gramene" id="PGSC0003DMT400094505">
    <property type="protein sequence ID" value="PGSC0003DMT400094505"/>
    <property type="gene ID" value="PGSC0003DMG400044076"/>
</dbReference>
<evidence type="ECO:0000313" key="1">
    <source>
        <dbReference type="EnsemblPlants" id="PGSC0003DMT400094505"/>
    </source>
</evidence>
<reference evidence="1" key="2">
    <citation type="submission" date="2015-06" db="UniProtKB">
        <authorList>
            <consortium name="EnsemblPlants"/>
        </authorList>
    </citation>
    <scope>IDENTIFICATION</scope>
    <source>
        <strain evidence="1">DM1-3 516 R44</strain>
    </source>
</reference>
<sequence length="112" mass="12777">MWLKFQVVLQPCPSHRMTDKALLECFYKSLGPENRSVANQLCEGDMLYQPYEVVAKLLDSLVEANKAAKKKQEWDALVTQLDALSNRVTELEVQAMGKEKHFSLRKCSCGKK</sequence>
<proteinExistence type="predicted"/>
<dbReference type="EnsemblPlants" id="PGSC0003DMT400094505">
    <property type="protein sequence ID" value="PGSC0003DMT400094505"/>
    <property type="gene ID" value="PGSC0003DMG400044076"/>
</dbReference>
<organism evidence="1 2">
    <name type="scientific">Solanum tuberosum</name>
    <name type="common">Potato</name>
    <dbReference type="NCBI Taxonomy" id="4113"/>
    <lineage>
        <taxon>Eukaryota</taxon>
        <taxon>Viridiplantae</taxon>
        <taxon>Streptophyta</taxon>
        <taxon>Embryophyta</taxon>
        <taxon>Tracheophyta</taxon>
        <taxon>Spermatophyta</taxon>
        <taxon>Magnoliopsida</taxon>
        <taxon>eudicotyledons</taxon>
        <taxon>Gunneridae</taxon>
        <taxon>Pentapetalae</taxon>
        <taxon>asterids</taxon>
        <taxon>lamiids</taxon>
        <taxon>Solanales</taxon>
        <taxon>Solanaceae</taxon>
        <taxon>Solanoideae</taxon>
        <taxon>Solaneae</taxon>
        <taxon>Solanum</taxon>
    </lineage>
</organism>
<name>M1DU99_SOLTU</name>
<dbReference type="Proteomes" id="UP000011115">
    <property type="component" value="Unassembled WGS sequence"/>
</dbReference>
<dbReference type="PaxDb" id="4113-PGSC0003DMT400094505"/>
<accession>M1DU99</accession>
<dbReference type="HOGENOM" id="CLU_029307_3_3_1"/>
<keyword evidence="2" id="KW-1185">Reference proteome</keyword>
<protein>
    <submittedName>
        <fullName evidence="1">Uncharacterized protein</fullName>
    </submittedName>
</protein>
<dbReference type="InParanoid" id="M1DU99"/>
<evidence type="ECO:0000313" key="2">
    <source>
        <dbReference type="Proteomes" id="UP000011115"/>
    </source>
</evidence>
<reference evidence="2" key="1">
    <citation type="journal article" date="2011" name="Nature">
        <title>Genome sequence and analysis of the tuber crop potato.</title>
        <authorList>
            <consortium name="The Potato Genome Sequencing Consortium"/>
        </authorList>
    </citation>
    <scope>NUCLEOTIDE SEQUENCE [LARGE SCALE GENOMIC DNA]</scope>
    <source>
        <strain evidence="2">cv. DM1-3 516 R44</strain>
    </source>
</reference>